<accession>A0A1G6WSB5</accession>
<proteinExistence type="predicted"/>
<protein>
    <submittedName>
        <fullName evidence="5">Ribonucleoside-triphosphate reductase class III catalytic subunit</fullName>
    </submittedName>
</protein>
<dbReference type="InterPro" id="IPR036249">
    <property type="entry name" value="Thioredoxin-like_sf"/>
</dbReference>
<keyword evidence="1 3" id="KW-0547">Nucleotide-binding</keyword>
<evidence type="ECO:0000313" key="6">
    <source>
        <dbReference type="Proteomes" id="UP000198995"/>
    </source>
</evidence>
<dbReference type="NCBIfam" id="NF006126">
    <property type="entry name" value="PRK08270.1"/>
    <property type="match status" value="1"/>
</dbReference>
<gene>
    <name evidence="5" type="ORF">SAMN04489866_105110</name>
</gene>
<dbReference type="GO" id="GO:0009265">
    <property type="term" value="P:2'-deoxyribonucleotide biosynthetic process"/>
    <property type="evidence" value="ECO:0007669"/>
    <property type="project" value="TreeGrafter"/>
</dbReference>
<dbReference type="Pfam" id="PF00462">
    <property type="entry name" value="Glutaredoxin"/>
    <property type="match status" value="1"/>
</dbReference>
<keyword evidence="2 3" id="KW-0067">ATP-binding</keyword>
<dbReference type="GO" id="GO:0006260">
    <property type="term" value="P:DNA replication"/>
    <property type="evidence" value="ECO:0007669"/>
    <property type="project" value="InterPro"/>
</dbReference>
<evidence type="ECO:0000259" key="4">
    <source>
        <dbReference type="PROSITE" id="PS51161"/>
    </source>
</evidence>
<dbReference type="RefSeq" id="WP_091791779.1">
    <property type="nucleotide sequence ID" value="NZ_FNAF01000005.1"/>
</dbReference>
<dbReference type="GO" id="GO:0004748">
    <property type="term" value="F:ribonucleoside-diphosphate reductase activity, thioredoxin disulfide as acceptor"/>
    <property type="evidence" value="ECO:0007669"/>
    <property type="project" value="TreeGrafter"/>
</dbReference>
<keyword evidence="6" id="KW-1185">Reference proteome</keyword>
<dbReference type="Gene3D" id="3.40.30.10">
    <property type="entry name" value="Glutaredoxin"/>
    <property type="match status" value="1"/>
</dbReference>
<evidence type="ECO:0000313" key="5">
    <source>
        <dbReference type="EMBL" id="SDD67986.1"/>
    </source>
</evidence>
<evidence type="ECO:0000256" key="1">
    <source>
        <dbReference type="ARBA" id="ARBA00022741"/>
    </source>
</evidence>
<dbReference type="Pfam" id="PF03477">
    <property type="entry name" value="ATP-cone"/>
    <property type="match status" value="1"/>
</dbReference>
<dbReference type="Pfam" id="PF13597">
    <property type="entry name" value="NRDD"/>
    <property type="match status" value="1"/>
</dbReference>
<dbReference type="EMBL" id="FNAF01000005">
    <property type="protein sequence ID" value="SDD67986.1"/>
    <property type="molecule type" value="Genomic_DNA"/>
</dbReference>
<evidence type="ECO:0000256" key="2">
    <source>
        <dbReference type="ARBA" id="ARBA00022840"/>
    </source>
</evidence>
<name>A0A1G6WSB5_PEPNI</name>
<dbReference type="GO" id="GO:0031250">
    <property type="term" value="C:anaerobic ribonucleoside-triphosphate reductase complex"/>
    <property type="evidence" value="ECO:0007669"/>
    <property type="project" value="TreeGrafter"/>
</dbReference>
<dbReference type="PANTHER" id="PTHR21075:SF0">
    <property type="entry name" value="ANAEROBIC RIBONUCLEOSIDE-TRIPHOSPHATE REDUCTASE"/>
    <property type="match status" value="1"/>
</dbReference>
<feature type="domain" description="ATP-cone" evidence="4">
    <location>
        <begin position="2"/>
        <end position="95"/>
    </location>
</feature>
<dbReference type="PANTHER" id="PTHR21075">
    <property type="entry name" value="ANAEROBIC RIBONUCLEOSIDE-TRIPHOSPHATE REDUCTASE"/>
    <property type="match status" value="1"/>
</dbReference>
<dbReference type="SUPFAM" id="SSF52833">
    <property type="entry name" value="Thioredoxin-like"/>
    <property type="match status" value="1"/>
</dbReference>
<organism evidence="5 6">
    <name type="scientific">Peptococcus niger</name>
    <dbReference type="NCBI Taxonomy" id="2741"/>
    <lineage>
        <taxon>Bacteria</taxon>
        <taxon>Bacillati</taxon>
        <taxon>Bacillota</taxon>
        <taxon>Clostridia</taxon>
        <taxon>Eubacteriales</taxon>
        <taxon>Peptococcaceae</taxon>
        <taxon>Peptococcus</taxon>
    </lineage>
</organism>
<dbReference type="SUPFAM" id="SSF51998">
    <property type="entry name" value="PFL-like glycyl radical enzymes"/>
    <property type="match status" value="1"/>
</dbReference>
<dbReference type="AlphaFoldDB" id="A0A1G6WSB5"/>
<dbReference type="Proteomes" id="UP000198995">
    <property type="component" value="Unassembled WGS sequence"/>
</dbReference>
<dbReference type="STRING" id="2741.SAMN04489866_105110"/>
<dbReference type="GO" id="GO:0008998">
    <property type="term" value="F:ribonucleoside-triphosphate reductase (thioredoxin) activity"/>
    <property type="evidence" value="ECO:0007669"/>
    <property type="project" value="InterPro"/>
</dbReference>
<sequence>MYQVLKRDGSVAPFNIEKITHAMVLAFDACERQYTPDIIDFMALKVTADFEPKISDELICVEDIQDSVEKILSQAGYADVAKAYILYRKQHEKMRNVSNTLVDYKDIVNSYVNVEDWRVKENSTVTYSVGGLILSNSGAITANYWLSEIYDQDIAEAHKSGAIHLHDLSMLTGYCAGWSLKQLIQEGLGGIPGKITSSPAKHLATLCNQMVNFLGIMQNEWAGAQAFSSFDTYLAPFVRADGLSYEATKKCIESFIYGVNTPSRWGTQAPFSNITLDWTVPRDLADQPAIVGGRDMDFTYGDCQAEMDMVNKAFIEVMLEGDAHGRGFQYPIPTYSITKDFDWSDKENNRLLFEMTSKYGTPYFSNYINSDMEPNDVRSMCCRLRLDLRELRKKSGGFFGSGESTGSIGVVTINLPRIAYLAKDADDFYRRLNRLMDIAARSLKTKRTVIAKLLDAGLYPYTKHYLGSFENHFSTIGLIGMNEVGLNAKWLGKDLTHPETQAFAKDVLNHMRNRLSDYQEMYGDLYNLEATPAESTTYRFAKHDVQRYPEIITAAKAGDTPYYTNSSHLPVGYTADIFSALDIQDDLQTLYTSGTVFHGFLGEKLPDWKASAQLVRKIAENYKLPYYTISPTYSVCRDHGYLSGEEKSCPHCGQATEVYSRITGYYRPVQNWNDGKAQEFKDRQLYDPAKMGLRWTTTAEGRVQAPGPVKEDVGVTTEASPLTGAWLFTTPTCPNCPMAKRELDRAGMAYETVDCTTNTDLARAYDITAAPTLILASGERYVGLAEIMPLCRSLAAQ</sequence>
<dbReference type="PROSITE" id="PS51161">
    <property type="entry name" value="ATP_CONE"/>
    <property type="match status" value="1"/>
</dbReference>
<evidence type="ECO:0000256" key="3">
    <source>
        <dbReference type="PROSITE-ProRule" id="PRU00492"/>
    </source>
</evidence>
<dbReference type="NCBIfam" id="TIGR02487">
    <property type="entry name" value="NrdD"/>
    <property type="match status" value="1"/>
</dbReference>
<dbReference type="InterPro" id="IPR005144">
    <property type="entry name" value="ATP-cone_dom"/>
</dbReference>
<dbReference type="CDD" id="cd01675">
    <property type="entry name" value="RNR_III"/>
    <property type="match status" value="1"/>
</dbReference>
<reference evidence="5 6" key="1">
    <citation type="submission" date="2016-10" db="EMBL/GenBank/DDBJ databases">
        <authorList>
            <person name="de Groot N.N."/>
        </authorList>
    </citation>
    <scope>NUCLEOTIDE SEQUENCE [LARGE SCALE GENOMIC DNA]</scope>
    <source>
        <strain evidence="5 6">DSM 20475</strain>
    </source>
</reference>
<dbReference type="Gene3D" id="3.20.70.20">
    <property type="match status" value="1"/>
</dbReference>
<dbReference type="InterPro" id="IPR002109">
    <property type="entry name" value="Glutaredoxin"/>
</dbReference>
<dbReference type="InterPro" id="IPR012833">
    <property type="entry name" value="NrdD"/>
</dbReference>
<dbReference type="GO" id="GO:0005524">
    <property type="term" value="F:ATP binding"/>
    <property type="evidence" value="ECO:0007669"/>
    <property type="project" value="UniProtKB-UniRule"/>
</dbReference>
<dbReference type="OrthoDB" id="9804622at2"/>